<dbReference type="GO" id="GO:0016853">
    <property type="term" value="F:isomerase activity"/>
    <property type="evidence" value="ECO:0007669"/>
    <property type="project" value="UniProtKB-KW"/>
</dbReference>
<reference evidence="8 9" key="1">
    <citation type="submission" date="2018-11" db="EMBL/GenBank/DDBJ databases">
        <title>Genomic Encyclopedia of Type Strains, Phase IV (KMG-IV): sequencing the most valuable type-strain genomes for metagenomic binning, comparative biology and taxonomic classification.</title>
        <authorList>
            <person name="Goeker M."/>
        </authorList>
    </citation>
    <scope>NUCLEOTIDE SEQUENCE [LARGE SCALE GENOMIC DNA]</scope>
    <source>
        <strain evidence="8 9">DSM 104731</strain>
    </source>
</reference>
<keyword evidence="4" id="KW-0560">Oxidoreductase</keyword>
<evidence type="ECO:0000256" key="6">
    <source>
        <dbReference type="ARBA" id="ARBA00023284"/>
    </source>
</evidence>
<dbReference type="InterPro" id="IPR012336">
    <property type="entry name" value="Thioredoxin-like_fold"/>
</dbReference>
<evidence type="ECO:0000313" key="8">
    <source>
        <dbReference type="EMBL" id="RPE64832.1"/>
    </source>
</evidence>
<evidence type="ECO:0000256" key="3">
    <source>
        <dbReference type="ARBA" id="ARBA00022729"/>
    </source>
</evidence>
<comment type="function">
    <text evidence="1">May be required for disulfide bond formation in some proteins.</text>
</comment>
<dbReference type="Proteomes" id="UP000269689">
    <property type="component" value="Unassembled WGS sequence"/>
</dbReference>
<dbReference type="Pfam" id="PF13462">
    <property type="entry name" value="Thioredoxin_4"/>
    <property type="match status" value="1"/>
</dbReference>
<dbReference type="OrthoDB" id="8478320at2"/>
<dbReference type="PROSITE" id="PS51352">
    <property type="entry name" value="THIOREDOXIN_2"/>
    <property type="match status" value="1"/>
</dbReference>
<accession>A0A3N4U2V6</accession>
<keyword evidence="5" id="KW-1015">Disulfide bond</keyword>
<dbReference type="PANTHER" id="PTHR13887">
    <property type="entry name" value="GLUTATHIONE S-TRANSFERASE KAPPA"/>
    <property type="match status" value="1"/>
</dbReference>
<dbReference type="Gene3D" id="3.40.30.10">
    <property type="entry name" value="Glutaredoxin"/>
    <property type="match status" value="1"/>
</dbReference>
<dbReference type="InterPro" id="IPR013766">
    <property type="entry name" value="Thioredoxin_domain"/>
</dbReference>
<evidence type="ECO:0000256" key="1">
    <source>
        <dbReference type="ARBA" id="ARBA00003565"/>
    </source>
</evidence>
<evidence type="ECO:0000256" key="4">
    <source>
        <dbReference type="ARBA" id="ARBA00023002"/>
    </source>
</evidence>
<dbReference type="EMBL" id="RKQK01000004">
    <property type="protein sequence ID" value="RPE64832.1"/>
    <property type="molecule type" value="Genomic_DNA"/>
</dbReference>
<feature type="domain" description="Thioredoxin" evidence="7">
    <location>
        <begin position="20"/>
        <end position="222"/>
    </location>
</feature>
<keyword evidence="9" id="KW-1185">Reference proteome</keyword>
<sequence>MNRRIFLATTACAALGGVGAYLYTSQPNMTDIVVTPANAQDGVEIDTSMVPDLIMGDADAPIELIEYASYTCPHCANFHSNVFKQLKENYIDTGKVKFVYREVYFDKYGLWAAMVARCGGDLRYFGIQGMLYEQQSDWIGGGKDAMEIVSNLRTIGKKAGLSDADLDACMNDGDMAQAMVAKFENEMQEYDVSGTPTLVINGEVNKNMSYADLSAKLDAILDA</sequence>
<organism evidence="8 9">
    <name type="scientific">Pacificibacter maritimus</name>
    <dbReference type="NCBI Taxonomy" id="762213"/>
    <lineage>
        <taxon>Bacteria</taxon>
        <taxon>Pseudomonadati</taxon>
        <taxon>Pseudomonadota</taxon>
        <taxon>Alphaproteobacteria</taxon>
        <taxon>Rhodobacterales</taxon>
        <taxon>Roseobacteraceae</taxon>
        <taxon>Pacificibacter</taxon>
    </lineage>
</organism>
<evidence type="ECO:0000256" key="5">
    <source>
        <dbReference type="ARBA" id="ARBA00023157"/>
    </source>
</evidence>
<protein>
    <submittedName>
        <fullName evidence="8">Protein-disulfide isomerase</fullName>
    </submittedName>
</protein>
<keyword evidence="6" id="KW-0676">Redox-active center</keyword>
<dbReference type="InterPro" id="IPR036249">
    <property type="entry name" value="Thioredoxin-like_sf"/>
</dbReference>
<dbReference type="SUPFAM" id="SSF52833">
    <property type="entry name" value="Thioredoxin-like"/>
    <property type="match status" value="1"/>
</dbReference>
<evidence type="ECO:0000256" key="2">
    <source>
        <dbReference type="ARBA" id="ARBA00005791"/>
    </source>
</evidence>
<comment type="caution">
    <text evidence="8">The sequence shown here is derived from an EMBL/GenBank/DDBJ whole genome shotgun (WGS) entry which is preliminary data.</text>
</comment>
<dbReference type="GO" id="GO:0016491">
    <property type="term" value="F:oxidoreductase activity"/>
    <property type="evidence" value="ECO:0007669"/>
    <property type="project" value="UniProtKB-KW"/>
</dbReference>
<dbReference type="AlphaFoldDB" id="A0A3N4U2V6"/>
<keyword evidence="3" id="KW-0732">Signal</keyword>
<name>A0A3N4U2V6_9RHOB</name>
<evidence type="ECO:0000313" key="9">
    <source>
        <dbReference type="Proteomes" id="UP000269689"/>
    </source>
</evidence>
<dbReference type="RefSeq" id="WP_123793792.1">
    <property type="nucleotide sequence ID" value="NZ_RKQK01000004.1"/>
</dbReference>
<gene>
    <name evidence="8" type="ORF">EDD53_2596</name>
</gene>
<keyword evidence="8" id="KW-0413">Isomerase</keyword>
<evidence type="ECO:0000259" key="7">
    <source>
        <dbReference type="PROSITE" id="PS51352"/>
    </source>
</evidence>
<comment type="similarity">
    <text evidence="2">Belongs to the thioredoxin family. DsbA subfamily.</text>
</comment>
<proteinExistence type="inferred from homology"/>
<dbReference type="PANTHER" id="PTHR13887:SF14">
    <property type="entry name" value="DISULFIDE BOND FORMATION PROTEIN D"/>
    <property type="match status" value="1"/>
</dbReference>